<sequence>MSSTGVAFKKFYKFNYVDKDLVVFSIPEPMYRRHFGHLGGYNRFAVAAQHVKTADRSTSYELYGVVWYKFFQRGTIYSDRDSDEYLRARPSSAAPYKRPILYFVANLLDTFADIDNDFVYSNRKSFISAKRLKIYRKIK</sequence>
<dbReference type="Proteomes" id="UP000503448">
    <property type="component" value="Segment"/>
</dbReference>
<accession>A0A346TQ11</accession>
<reference evidence="1 2" key="1">
    <citation type="submission" date="2018-05" db="EMBL/GenBank/DDBJ databases">
        <title>The complete genome sequence of an alphabaculovirus isolated from the southern armyworm, Spodoptera eridania.</title>
        <authorList>
            <person name="Harrison R.L."/>
            <person name="Rowley D.L."/>
        </authorList>
    </citation>
    <scope>NUCLEOTIDE SEQUENCE [LARGE SCALE GENOMIC DNA]</scope>
    <source>
        <strain evidence="1">251</strain>
    </source>
</reference>
<organism evidence="1 2">
    <name type="scientific">Spodoptera eridania nucleopolyhedrovirus</name>
    <dbReference type="NCBI Taxonomy" id="2315721"/>
    <lineage>
        <taxon>Viruses</taxon>
        <taxon>Viruses incertae sedis</taxon>
        <taxon>Naldaviricetes</taxon>
        <taxon>Lefavirales</taxon>
        <taxon>Baculoviridae</taxon>
        <taxon>Alphabaculovirus</taxon>
        <taxon>Alphabaculovirus speridaniae</taxon>
    </lineage>
</organism>
<dbReference type="GeneID" id="65102321"/>
<dbReference type="RefSeq" id="YP_010087074.1">
    <property type="nucleotide sequence ID" value="NC_055502.1"/>
</dbReference>
<evidence type="ECO:0000313" key="1">
    <source>
        <dbReference type="EMBL" id="AXU41671.1"/>
    </source>
</evidence>
<name>A0A346TQ11_9ABAC</name>
<protein>
    <submittedName>
        <fullName evidence="1">ORF73</fullName>
    </submittedName>
</protein>
<evidence type="ECO:0000313" key="2">
    <source>
        <dbReference type="Proteomes" id="UP000503448"/>
    </source>
</evidence>
<dbReference type="EMBL" id="MH320559">
    <property type="protein sequence ID" value="AXU41671.1"/>
    <property type="molecule type" value="Genomic_DNA"/>
</dbReference>
<keyword evidence="2" id="KW-1185">Reference proteome</keyword>
<proteinExistence type="predicted"/>
<dbReference type="KEGG" id="vg:65102321"/>